<dbReference type="AlphaFoldDB" id="A0A9P3PK55"/>
<sequence length="246" mass="27638">MGQNWGSSRLGSPHDSRLGQEALLQRDRSFWRPFAAFKRRRCKICAAEKEIGKGYSAVENFGQKANFANDLNQLGVFAFLNSNAIAGTDQQQHPSLSTLVCSGTGLPFYQETRPANFPDCPGGDRLEMDQTISMEESHSRLASLLRHSPGLHSQQNYFLARRTFYTARTLRLSTLTRHDHRGVWIAPLTSTPTANFSQTHARANAAARRLDRYVQKSSASVLSEGKSFVEMSRIPVRQIVTRHQRS</sequence>
<name>A0A9P3PK55_LYOSH</name>
<accession>A0A9P3PK55</accession>
<reference evidence="1" key="1">
    <citation type="submission" date="2022-07" db="EMBL/GenBank/DDBJ databases">
        <title>The genome of Lyophyllum shimeji provides insight into the initial evolution of ectomycorrhizal fungal genome.</title>
        <authorList>
            <person name="Kobayashi Y."/>
            <person name="Shibata T."/>
            <person name="Hirakawa H."/>
            <person name="Shigenobu S."/>
            <person name="Nishiyama T."/>
            <person name="Yamada A."/>
            <person name="Hasebe M."/>
            <person name="Kawaguchi M."/>
        </authorList>
    </citation>
    <scope>NUCLEOTIDE SEQUENCE</scope>
    <source>
        <strain evidence="1">AT787</strain>
    </source>
</reference>
<dbReference type="EMBL" id="BRPK01000004">
    <property type="protein sequence ID" value="GLB37408.1"/>
    <property type="molecule type" value="Genomic_DNA"/>
</dbReference>
<comment type="caution">
    <text evidence="1">The sequence shown here is derived from an EMBL/GenBank/DDBJ whole genome shotgun (WGS) entry which is preliminary data.</text>
</comment>
<keyword evidence="2" id="KW-1185">Reference proteome</keyword>
<gene>
    <name evidence="1" type="ORF">LshimejAT787_0404590</name>
</gene>
<organism evidence="1 2">
    <name type="scientific">Lyophyllum shimeji</name>
    <name type="common">Hon-shimeji</name>
    <name type="synonym">Tricholoma shimeji</name>
    <dbReference type="NCBI Taxonomy" id="47721"/>
    <lineage>
        <taxon>Eukaryota</taxon>
        <taxon>Fungi</taxon>
        <taxon>Dikarya</taxon>
        <taxon>Basidiomycota</taxon>
        <taxon>Agaricomycotina</taxon>
        <taxon>Agaricomycetes</taxon>
        <taxon>Agaricomycetidae</taxon>
        <taxon>Agaricales</taxon>
        <taxon>Tricholomatineae</taxon>
        <taxon>Lyophyllaceae</taxon>
        <taxon>Lyophyllum</taxon>
    </lineage>
</organism>
<evidence type="ECO:0000313" key="1">
    <source>
        <dbReference type="EMBL" id="GLB37408.1"/>
    </source>
</evidence>
<evidence type="ECO:0000313" key="2">
    <source>
        <dbReference type="Proteomes" id="UP001063166"/>
    </source>
</evidence>
<protein>
    <submittedName>
        <fullName evidence="1">Uncharacterized protein</fullName>
    </submittedName>
</protein>
<proteinExistence type="predicted"/>
<dbReference type="Proteomes" id="UP001063166">
    <property type="component" value="Unassembled WGS sequence"/>
</dbReference>